<accession>H1LIR1</accession>
<name>H1LIR1_9LACO</name>
<evidence type="ECO:0000256" key="1">
    <source>
        <dbReference type="SAM" id="Phobius"/>
    </source>
</evidence>
<protein>
    <submittedName>
        <fullName evidence="2">Uncharacterized protein</fullName>
    </submittedName>
</protein>
<reference evidence="2 3" key="1">
    <citation type="submission" date="2011-09" db="EMBL/GenBank/DDBJ databases">
        <authorList>
            <person name="Weinstock G."/>
            <person name="Sodergren E."/>
            <person name="Clifton S."/>
            <person name="Fulton L."/>
            <person name="Fulton B."/>
            <person name="Courtney L."/>
            <person name="Fronick C."/>
            <person name="Harrison M."/>
            <person name="Strong C."/>
            <person name="Farmer C."/>
            <person name="Delahaunty K."/>
            <person name="Markovic C."/>
            <person name="Hall O."/>
            <person name="Minx P."/>
            <person name="Tomlinson C."/>
            <person name="Mitreva M."/>
            <person name="Hou S."/>
            <person name="Chen J."/>
            <person name="Wollam A."/>
            <person name="Pepin K.H."/>
            <person name="Johnson M."/>
            <person name="Bhonagiri V."/>
            <person name="Zhang X."/>
            <person name="Suruliraj S."/>
            <person name="Warren W."/>
            <person name="Chinwalla A."/>
            <person name="Mardis E.R."/>
            <person name="Wilson R.K."/>
        </authorList>
    </citation>
    <scope>NUCLEOTIDE SEQUENCE [LARGE SCALE GENOMIC DNA]</scope>
    <source>
        <strain evidence="2 3">F0435</strain>
    </source>
</reference>
<comment type="caution">
    <text evidence="2">The sequence shown here is derived from an EMBL/GenBank/DDBJ whole genome shotgun (WGS) entry which is preliminary data.</text>
</comment>
<dbReference type="Proteomes" id="UP000005025">
    <property type="component" value="Unassembled WGS sequence"/>
</dbReference>
<dbReference type="HOGENOM" id="CLU_3154186_0_0_9"/>
<sequence>MQLSALRSGPNLCGQELLILSLWGFLSVRMLQFLLCGAILLHVPRNTE</sequence>
<keyword evidence="1" id="KW-0812">Transmembrane</keyword>
<gene>
    <name evidence="2" type="ORF">HMPREF9104_02502</name>
</gene>
<keyword evidence="1" id="KW-0472">Membrane</keyword>
<proteinExistence type="predicted"/>
<dbReference type="EMBL" id="AGRJ01000219">
    <property type="protein sequence ID" value="EHO49540.1"/>
    <property type="molecule type" value="Genomic_DNA"/>
</dbReference>
<feature type="transmembrane region" description="Helical" evidence="1">
    <location>
        <begin position="20"/>
        <end position="43"/>
    </location>
</feature>
<dbReference type="AlphaFoldDB" id="H1LIR1"/>
<organism evidence="2 3">
    <name type="scientific">Lentilactobacillus kisonensis F0435</name>
    <dbReference type="NCBI Taxonomy" id="797516"/>
    <lineage>
        <taxon>Bacteria</taxon>
        <taxon>Bacillati</taxon>
        <taxon>Bacillota</taxon>
        <taxon>Bacilli</taxon>
        <taxon>Lactobacillales</taxon>
        <taxon>Lactobacillaceae</taxon>
        <taxon>Lentilactobacillus</taxon>
    </lineage>
</organism>
<keyword evidence="1" id="KW-1133">Transmembrane helix</keyword>
<evidence type="ECO:0000313" key="2">
    <source>
        <dbReference type="EMBL" id="EHO49540.1"/>
    </source>
</evidence>
<evidence type="ECO:0000313" key="3">
    <source>
        <dbReference type="Proteomes" id="UP000005025"/>
    </source>
</evidence>